<reference evidence="6" key="1">
    <citation type="submission" date="2015-12" db="EMBL/GenBank/DDBJ databases">
        <title>Complete genome sequence of Lutibacter profundus strain LP1.</title>
        <authorList>
            <person name="Wissuwa J."/>
            <person name="Le Moine Bauer S."/>
            <person name="Stokke R."/>
            <person name="Dahle H."/>
            <person name="Steen I.H."/>
        </authorList>
    </citation>
    <scope>NUCLEOTIDE SEQUENCE [LARGE SCALE GENOMIC DNA]</scope>
    <source>
        <strain evidence="6">LP1</strain>
    </source>
</reference>
<gene>
    <name evidence="5" type="ORF">Lupro_00060</name>
</gene>
<dbReference type="PIRSF" id="PIRSF006223">
    <property type="entry name" value="DsrC_TusE"/>
    <property type="match status" value="1"/>
</dbReference>
<dbReference type="NCBIfam" id="TIGR03342">
    <property type="entry name" value="dsrC_tusE_dsvC"/>
    <property type="match status" value="1"/>
</dbReference>
<dbReference type="OrthoDB" id="9786347at2"/>
<dbReference type="EMBL" id="CP013355">
    <property type="protein sequence ID" value="AMC09754.1"/>
    <property type="molecule type" value="Genomic_DNA"/>
</dbReference>
<protein>
    <submittedName>
        <fullName evidence="5">Sulfur relay protein DsrC</fullName>
    </submittedName>
</protein>
<dbReference type="InterPro" id="IPR043163">
    <property type="entry name" value="DsrC-like_N"/>
</dbReference>
<organism evidence="5 6">
    <name type="scientific">Lutibacter profundi</name>
    <dbReference type="NCBI Taxonomy" id="1622118"/>
    <lineage>
        <taxon>Bacteria</taxon>
        <taxon>Pseudomonadati</taxon>
        <taxon>Bacteroidota</taxon>
        <taxon>Flavobacteriia</taxon>
        <taxon>Flavobacteriales</taxon>
        <taxon>Flavobacteriaceae</taxon>
        <taxon>Lutibacter</taxon>
    </lineage>
</organism>
<dbReference type="InterPro" id="IPR025526">
    <property type="entry name" value="DsrC-like_dom_sf"/>
</dbReference>
<dbReference type="PANTHER" id="PTHR37010">
    <property type="entry name" value="SULFURTRANSFERASE TUSE"/>
    <property type="match status" value="1"/>
</dbReference>
<dbReference type="RefSeq" id="WP_068205471.1">
    <property type="nucleotide sequence ID" value="NZ_CP013355.1"/>
</dbReference>
<evidence type="ECO:0000256" key="3">
    <source>
        <dbReference type="ARBA" id="ARBA00022490"/>
    </source>
</evidence>
<dbReference type="AlphaFoldDB" id="A0A0X8G449"/>
<name>A0A0X8G449_9FLAO</name>
<dbReference type="InterPro" id="IPR007453">
    <property type="entry name" value="DsrC/TusE"/>
</dbReference>
<feature type="active site" description="Cysteine persulfide intermediate" evidence="4">
    <location>
        <position position="102"/>
    </location>
</feature>
<evidence type="ECO:0000256" key="1">
    <source>
        <dbReference type="ARBA" id="ARBA00004496"/>
    </source>
</evidence>
<evidence type="ECO:0000256" key="4">
    <source>
        <dbReference type="PIRSR" id="PIRSR006223-50"/>
    </source>
</evidence>
<proteinExistence type="inferred from homology"/>
<comment type="subcellular location">
    <subcellularLocation>
        <location evidence="1">Cytoplasm</location>
    </subcellularLocation>
</comment>
<evidence type="ECO:0000256" key="2">
    <source>
        <dbReference type="ARBA" id="ARBA00005718"/>
    </source>
</evidence>
<reference evidence="5 6" key="2">
    <citation type="journal article" date="2016" name="Int. J. Syst. Evol. Microbiol.">
        <title>Lutibacter profundi sp. nov., isolated from a deep-sea hydrothermal system on the Arctic Mid-Ocean Ridge and emended description of the genus Lutibacter.</title>
        <authorList>
            <person name="Le Moine Bauer S."/>
            <person name="Roalkvam I."/>
            <person name="Steen I.H."/>
            <person name="Dahle H."/>
        </authorList>
    </citation>
    <scope>NUCLEOTIDE SEQUENCE [LARGE SCALE GENOMIC DNA]</scope>
    <source>
        <strain evidence="5 6">LP1</strain>
    </source>
</reference>
<evidence type="ECO:0000313" key="6">
    <source>
        <dbReference type="Proteomes" id="UP000059672"/>
    </source>
</evidence>
<dbReference type="PANTHER" id="PTHR37010:SF1">
    <property type="entry name" value="SULFURTRANSFERASE TUSE"/>
    <property type="match status" value="1"/>
</dbReference>
<dbReference type="InterPro" id="IPR042072">
    <property type="entry name" value="DsrC-like_C"/>
</dbReference>
<dbReference type="Gene3D" id="1.10.10.370">
    <property type="entry name" value="DsrC-like protein, C-terminal domain"/>
    <property type="match status" value="1"/>
</dbReference>
<dbReference type="SUPFAM" id="SSF69721">
    <property type="entry name" value="DsrC, the gamma subunit of dissimilatory sulfite reductase"/>
    <property type="match status" value="1"/>
</dbReference>
<dbReference type="Proteomes" id="UP000059672">
    <property type="component" value="Chromosome"/>
</dbReference>
<sequence length="103" mass="11243">MAEKTIAGKQINVTDDGYLEDMSQWNEDVAKEIANEIGIELTDKHFEVLNYLREKSAAGEALSIRSVGKSGVVDIKGLYKLFPKGPLKFSSKIAGIPKPTSCV</sequence>
<dbReference type="STRING" id="1622118.Lupro_00060"/>
<dbReference type="Pfam" id="PF04358">
    <property type="entry name" value="DsrC"/>
    <property type="match status" value="1"/>
</dbReference>
<dbReference type="GO" id="GO:0005737">
    <property type="term" value="C:cytoplasm"/>
    <property type="evidence" value="ECO:0007669"/>
    <property type="project" value="UniProtKB-SubCell"/>
</dbReference>
<keyword evidence="6" id="KW-1185">Reference proteome</keyword>
<dbReference type="GO" id="GO:0002143">
    <property type="term" value="P:tRNA wobble position uridine thiolation"/>
    <property type="evidence" value="ECO:0007669"/>
    <property type="project" value="TreeGrafter"/>
</dbReference>
<evidence type="ECO:0000313" key="5">
    <source>
        <dbReference type="EMBL" id="AMC09754.1"/>
    </source>
</evidence>
<dbReference type="Gene3D" id="3.30.1420.10">
    <property type="match status" value="1"/>
</dbReference>
<dbReference type="GO" id="GO:0097163">
    <property type="term" value="F:sulfur carrier activity"/>
    <property type="evidence" value="ECO:0007669"/>
    <property type="project" value="TreeGrafter"/>
</dbReference>
<accession>A0A0X8G449</accession>
<keyword evidence="3" id="KW-0963">Cytoplasm</keyword>
<dbReference type="KEGG" id="lut:Lupro_00060"/>
<comment type="similarity">
    <text evidence="2">Belongs to the DsrC/TusE family.</text>
</comment>